<keyword evidence="3" id="KW-0677">Repeat</keyword>
<dbReference type="PROSITE" id="PS50222">
    <property type="entry name" value="EF_HAND_2"/>
    <property type="match status" value="3"/>
</dbReference>
<feature type="domain" description="EF-hand" evidence="6">
    <location>
        <begin position="41"/>
        <end position="76"/>
    </location>
</feature>
<dbReference type="Proteomes" id="UP000649617">
    <property type="component" value="Unassembled WGS sequence"/>
</dbReference>
<comment type="caution">
    <text evidence="7">The sequence shown here is derived from an EMBL/GenBank/DDBJ whole genome shotgun (WGS) entry which is preliminary data.</text>
</comment>
<protein>
    <recommendedName>
        <fullName evidence="1">Calmodulin</fullName>
    </recommendedName>
</protein>
<dbReference type="GO" id="GO:0005509">
    <property type="term" value="F:calcium ion binding"/>
    <property type="evidence" value="ECO:0007669"/>
    <property type="project" value="InterPro"/>
</dbReference>
<name>A0A812MIZ6_SYMPI</name>
<dbReference type="InterPro" id="IPR018247">
    <property type="entry name" value="EF_Hand_1_Ca_BS"/>
</dbReference>
<dbReference type="Pfam" id="PF13202">
    <property type="entry name" value="EF-hand_5"/>
    <property type="match status" value="1"/>
</dbReference>
<keyword evidence="4" id="KW-0106">Calcium</keyword>
<dbReference type="AlphaFoldDB" id="A0A812MIZ6"/>
<dbReference type="GO" id="GO:0016460">
    <property type="term" value="C:myosin II complex"/>
    <property type="evidence" value="ECO:0007669"/>
    <property type="project" value="TreeGrafter"/>
</dbReference>
<keyword evidence="5" id="KW-0007">Acetylation</keyword>
<feature type="domain" description="EF-hand" evidence="6">
    <location>
        <begin position="5"/>
        <end position="40"/>
    </location>
</feature>
<dbReference type="Pfam" id="PF13499">
    <property type="entry name" value="EF-hand_7"/>
    <property type="match status" value="1"/>
</dbReference>
<keyword evidence="2" id="KW-0479">Metal-binding</keyword>
<dbReference type="SUPFAM" id="SSF47473">
    <property type="entry name" value="EF-hand"/>
    <property type="match status" value="1"/>
</dbReference>
<sequence>MSQEMKVELLRTVYRQMDIRRTGKISKQDLGSMLRKVDPTVTTQKVAALLKQMSTDGDDIVSFEEFVAFYTREETSSDADIVKATFRAWDKDGNGKLSKREFFG</sequence>
<organism evidence="7 8">
    <name type="scientific">Symbiodinium pilosum</name>
    <name type="common">Dinoflagellate</name>
    <dbReference type="NCBI Taxonomy" id="2952"/>
    <lineage>
        <taxon>Eukaryota</taxon>
        <taxon>Sar</taxon>
        <taxon>Alveolata</taxon>
        <taxon>Dinophyceae</taxon>
        <taxon>Suessiales</taxon>
        <taxon>Symbiodiniaceae</taxon>
        <taxon>Symbiodinium</taxon>
    </lineage>
</organism>
<dbReference type="EMBL" id="CAJNIZ010007322">
    <property type="protein sequence ID" value="CAE7257128.1"/>
    <property type="molecule type" value="Genomic_DNA"/>
</dbReference>
<evidence type="ECO:0000313" key="8">
    <source>
        <dbReference type="Proteomes" id="UP000649617"/>
    </source>
</evidence>
<dbReference type="InterPro" id="IPR050230">
    <property type="entry name" value="CALM/Myosin/TropC-like"/>
</dbReference>
<reference evidence="7" key="1">
    <citation type="submission" date="2021-02" db="EMBL/GenBank/DDBJ databases">
        <authorList>
            <person name="Dougan E. K."/>
            <person name="Rhodes N."/>
            <person name="Thang M."/>
            <person name="Chan C."/>
        </authorList>
    </citation>
    <scope>NUCLEOTIDE SEQUENCE</scope>
</reference>
<evidence type="ECO:0000256" key="1">
    <source>
        <dbReference type="ARBA" id="ARBA00020786"/>
    </source>
</evidence>
<keyword evidence="8" id="KW-1185">Reference proteome</keyword>
<proteinExistence type="predicted"/>
<dbReference type="PANTHER" id="PTHR23048">
    <property type="entry name" value="MYOSIN LIGHT CHAIN 1, 3"/>
    <property type="match status" value="1"/>
</dbReference>
<evidence type="ECO:0000256" key="3">
    <source>
        <dbReference type="ARBA" id="ARBA00022737"/>
    </source>
</evidence>
<feature type="non-terminal residue" evidence="7">
    <location>
        <position position="104"/>
    </location>
</feature>
<evidence type="ECO:0000256" key="4">
    <source>
        <dbReference type="ARBA" id="ARBA00022837"/>
    </source>
</evidence>
<dbReference type="InterPro" id="IPR011992">
    <property type="entry name" value="EF-hand-dom_pair"/>
</dbReference>
<gene>
    <name evidence="7" type="primary">cal-1</name>
    <name evidence="7" type="ORF">SPIL2461_LOCUS5251</name>
</gene>
<evidence type="ECO:0000313" key="7">
    <source>
        <dbReference type="EMBL" id="CAE7257128.1"/>
    </source>
</evidence>
<feature type="domain" description="EF-hand" evidence="6">
    <location>
        <begin position="77"/>
        <end position="104"/>
    </location>
</feature>
<dbReference type="Gene3D" id="1.10.238.10">
    <property type="entry name" value="EF-hand"/>
    <property type="match status" value="1"/>
</dbReference>
<evidence type="ECO:0000256" key="5">
    <source>
        <dbReference type="ARBA" id="ARBA00022990"/>
    </source>
</evidence>
<dbReference type="PROSITE" id="PS00018">
    <property type="entry name" value="EF_HAND_1"/>
    <property type="match status" value="1"/>
</dbReference>
<dbReference type="InterPro" id="IPR002048">
    <property type="entry name" value="EF_hand_dom"/>
</dbReference>
<accession>A0A812MIZ6</accession>
<dbReference type="OrthoDB" id="26525at2759"/>
<evidence type="ECO:0000259" key="6">
    <source>
        <dbReference type="PROSITE" id="PS50222"/>
    </source>
</evidence>
<dbReference type="PANTHER" id="PTHR23048:SF0">
    <property type="entry name" value="CALMODULIN LIKE 3"/>
    <property type="match status" value="1"/>
</dbReference>
<evidence type="ECO:0000256" key="2">
    <source>
        <dbReference type="ARBA" id="ARBA00022723"/>
    </source>
</evidence>